<dbReference type="NCBIfam" id="TIGR01725">
    <property type="entry name" value="phge_HK97_gp10"/>
    <property type="match status" value="1"/>
</dbReference>
<organism evidence="2 3">
    <name type="scientific">Falsochrobactrum tianjinense</name>
    <dbReference type="NCBI Taxonomy" id="2706015"/>
    <lineage>
        <taxon>Bacteria</taxon>
        <taxon>Pseudomonadati</taxon>
        <taxon>Pseudomonadota</taxon>
        <taxon>Alphaproteobacteria</taxon>
        <taxon>Hyphomicrobiales</taxon>
        <taxon>Brucellaceae</taxon>
        <taxon>Falsochrobactrum</taxon>
    </lineage>
</organism>
<evidence type="ECO:0000313" key="3">
    <source>
        <dbReference type="Proteomes" id="UP000752297"/>
    </source>
</evidence>
<feature type="region of interest" description="Disordered" evidence="1">
    <location>
        <begin position="42"/>
        <end position="69"/>
    </location>
</feature>
<dbReference type="InterPro" id="IPR010064">
    <property type="entry name" value="HK97-gp10_tail"/>
</dbReference>
<dbReference type="AlphaFoldDB" id="A0A949PQ78"/>
<protein>
    <recommendedName>
        <fullName evidence="4">HK97 gp10 family phage protein</fullName>
    </recommendedName>
</protein>
<dbReference type="EMBL" id="JAHRVA010000005">
    <property type="protein sequence ID" value="MBV2144234.1"/>
    <property type="molecule type" value="Genomic_DNA"/>
</dbReference>
<name>A0A949PQ78_9HYPH</name>
<evidence type="ECO:0000313" key="2">
    <source>
        <dbReference type="EMBL" id="MBV2144234.1"/>
    </source>
</evidence>
<gene>
    <name evidence="2" type="ORF">KUG47_12090</name>
</gene>
<accession>A0A949PQ78</accession>
<evidence type="ECO:0008006" key="4">
    <source>
        <dbReference type="Google" id="ProtNLM"/>
    </source>
</evidence>
<proteinExistence type="predicted"/>
<comment type="caution">
    <text evidence="2">The sequence shown here is derived from an EMBL/GenBank/DDBJ whole genome shotgun (WGS) entry which is preliminary data.</text>
</comment>
<keyword evidence="3" id="KW-1185">Reference proteome</keyword>
<sequence length="136" mass="14807">MAKIKGLDRHVRRLQNMRKAAKQITGALYSAGQDIELSAEHSITQGAISGKGHVPSTPGQPPNADTHHLDTNIETTVHAHNPPTVHITSHADYSAALEFGTSKMAERPFMRPATEKNRKKVSSKVADAVRVTIRRG</sequence>
<dbReference type="Proteomes" id="UP000752297">
    <property type="component" value="Unassembled WGS sequence"/>
</dbReference>
<reference evidence="2 3" key="1">
    <citation type="submission" date="2021-06" db="EMBL/GenBank/DDBJ databases">
        <title>Falsochrobactrum tianjin sp.nov., a new petroleum-degrading bacteria isolated from oily soils.</title>
        <authorList>
            <person name="Chen G."/>
            <person name="Chen H."/>
            <person name="Tian J."/>
            <person name="Qing J."/>
            <person name="Zhong L."/>
            <person name="Ma W."/>
            <person name="Song Y."/>
            <person name="Cui X."/>
            <person name="Yan B."/>
        </authorList>
    </citation>
    <scope>NUCLEOTIDE SEQUENCE [LARGE SCALE GENOMIC DNA]</scope>
    <source>
        <strain evidence="2 3">TDYN1</strain>
    </source>
</reference>
<dbReference type="RefSeq" id="WP_217678235.1">
    <property type="nucleotide sequence ID" value="NZ_JAHRVA010000005.1"/>
</dbReference>
<evidence type="ECO:0000256" key="1">
    <source>
        <dbReference type="SAM" id="MobiDB-lite"/>
    </source>
</evidence>